<comment type="caution">
    <text evidence="2">The sequence shown here is derived from an EMBL/GenBank/DDBJ whole genome shotgun (WGS) entry which is preliminary data.</text>
</comment>
<keyword evidence="1" id="KW-0472">Membrane</keyword>
<name>A0A9P9DRK8_9HYPO</name>
<dbReference type="EMBL" id="JAGMUV010000021">
    <property type="protein sequence ID" value="KAH7124554.1"/>
    <property type="molecule type" value="Genomic_DNA"/>
</dbReference>
<feature type="transmembrane region" description="Helical" evidence="1">
    <location>
        <begin position="37"/>
        <end position="60"/>
    </location>
</feature>
<dbReference type="OrthoDB" id="2563633at2759"/>
<sequence>SAEASSLIQWLGTSMLDITVVILTIPNKPGVIEAWLIVYILLAVLEATWVSFILWQAWVAGEDGSGLSSSALMYYMAVPVAGWLLLRSWVLIMKPHWIGR</sequence>
<feature type="transmembrane region" description="Helical" evidence="1">
    <location>
        <begin position="6"/>
        <end position="25"/>
    </location>
</feature>
<reference evidence="2" key="1">
    <citation type="journal article" date="2021" name="Nat. Commun.">
        <title>Genetic determinants of endophytism in the Arabidopsis root mycobiome.</title>
        <authorList>
            <person name="Mesny F."/>
            <person name="Miyauchi S."/>
            <person name="Thiergart T."/>
            <person name="Pickel B."/>
            <person name="Atanasova L."/>
            <person name="Karlsson M."/>
            <person name="Huettel B."/>
            <person name="Barry K.W."/>
            <person name="Haridas S."/>
            <person name="Chen C."/>
            <person name="Bauer D."/>
            <person name="Andreopoulos W."/>
            <person name="Pangilinan J."/>
            <person name="LaButti K."/>
            <person name="Riley R."/>
            <person name="Lipzen A."/>
            <person name="Clum A."/>
            <person name="Drula E."/>
            <person name="Henrissat B."/>
            <person name="Kohler A."/>
            <person name="Grigoriev I.V."/>
            <person name="Martin F.M."/>
            <person name="Hacquard S."/>
        </authorList>
    </citation>
    <scope>NUCLEOTIDE SEQUENCE</scope>
    <source>
        <strain evidence="2">MPI-CAGE-AT-0147</strain>
    </source>
</reference>
<feature type="non-terminal residue" evidence="2">
    <location>
        <position position="1"/>
    </location>
</feature>
<evidence type="ECO:0000313" key="2">
    <source>
        <dbReference type="EMBL" id="KAH7124554.1"/>
    </source>
</evidence>
<keyword evidence="1" id="KW-0812">Transmembrane</keyword>
<evidence type="ECO:0000313" key="3">
    <source>
        <dbReference type="Proteomes" id="UP000738349"/>
    </source>
</evidence>
<gene>
    <name evidence="2" type="ORF">EDB81DRAFT_613175</name>
</gene>
<accession>A0A9P9DRK8</accession>
<organism evidence="2 3">
    <name type="scientific">Dactylonectria macrodidyma</name>
    <dbReference type="NCBI Taxonomy" id="307937"/>
    <lineage>
        <taxon>Eukaryota</taxon>
        <taxon>Fungi</taxon>
        <taxon>Dikarya</taxon>
        <taxon>Ascomycota</taxon>
        <taxon>Pezizomycotina</taxon>
        <taxon>Sordariomycetes</taxon>
        <taxon>Hypocreomycetidae</taxon>
        <taxon>Hypocreales</taxon>
        <taxon>Nectriaceae</taxon>
        <taxon>Dactylonectria</taxon>
    </lineage>
</organism>
<dbReference type="Proteomes" id="UP000738349">
    <property type="component" value="Unassembled WGS sequence"/>
</dbReference>
<evidence type="ECO:0000256" key="1">
    <source>
        <dbReference type="SAM" id="Phobius"/>
    </source>
</evidence>
<proteinExistence type="predicted"/>
<feature type="transmembrane region" description="Helical" evidence="1">
    <location>
        <begin position="72"/>
        <end position="92"/>
    </location>
</feature>
<protein>
    <submittedName>
        <fullName evidence="2">Uncharacterized protein</fullName>
    </submittedName>
</protein>
<dbReference type="AlphaFoldDB" id="A0A9P9DRK8"/>
<keyword evidence="3" id="KW-1185">Reference proteome</keyword>
<feature type="non-terminal residue" evidence="2">
    <location>
        <position position="100"/>
    </location>
</feature>
<keyword evidence="1" id="KW-1133">Transmembrane helix</keyword>